<dbReference type="Proteomes" id="UP000827260">
    <property type="component" value="Segment"/>
</dbReference>
<protein>
    <submittedName>
        <fullName evidence="2">P2 gpI-like phage tail protein</fullName>
    </submittedName>
</protein>
<proteinExistence type="predicted"/>
<organism evidence="2 3">
    <name type="scientific">Halorubrum tailed virus 27</name>
    <dbReference type="NCBI Taxonomy" id="2878008"/>
    <lineage>
        <taxon>Viruses</taxon>
        <taxon>Duplodnaviria</taxon>
        <taxon>Heunggongvirae</taxon>
        <taxon>Uroviricota</taxon>
        <taxon>Caudoviricetes</taxon>
        <taxon>Thumleimavirales</taxon>
        <taxon>Hafunaviridae</taxon>
        <taxon>Minorvirus</taxon>
        <taxon>Minorvirus thailandense</taxon>
        <taxon>Minorvirus HRTV27</taxon>
    </lineage>
</organism>
<evidence type="ECO:0000313" key="3">
    <source>
        <dbReference type="Proteomes" id="UP000827260"/>
    </source>
</evidence>
<reference evidence="2" key="1">
    <citation type="submission" date="2021-05" db="EMBL/GenBank/DDBJ databases">
        <title>Diversity, taxonomy and evolution of archaeal viruses of the class Caudoviricetes.</title>
        <authorList>
            <person name="Liu Y."/>
            <person name="Demina T.A."/>
            <person name="Roux S."/>
            <person name="Aiewsakun P."/>
            <person name="Kazlauskas D."/>
            <person name="Simmonds P."/>
            <person name="Prangishvili D."/>
            <person name="Oksanen H.M."/>
            <person name="Krupovic M."/>
        </authorList>
    </citation>
    <scope>NUCLEOTIDE SEQUENCE</scope>
    <source>
        <strain evidence="2">HRTV-27/27</strain>
    </source>
</reference>
<feature type="compositionally biased region" description="Gly residues" evidence="1">
    <location>
        <begin position="196"/>
        <end position="207"/>
    </location>
</feature>
<keyword evidence="3" id="KW-1185">Reference proteome</keyword>
<name>A0AAE8Y165_9CAUD</name>
<accession>A0AAE8Y165</accession>
<evidence type="ECO:0000256" key="1">
    <source>
        <dbReference type="SAM" id="MobiDB-lite"/>
    </source>
</evidence>
<sequence>METTNAERLAAGLPAWLPRGPETENAKLLEAVGDALDRIETDMREVRNATHPQTAGTIDQLSKLGAVVGESPRPGEQKEAYRVRVMASYQLLTSGGTLAEIISSISTLLDIPPSAIQVGETIEPGTVSFTVSGEAVQNIGVSTSDLDSLLNDQLAAGYRAEVLESGTLKYISKADYDAGNYDPTKGYDSLENGSPTGEGGTYGGIID</sequence>
<feature type="region of interest" description="Disordered" evidence="1">
    <location>
        <begin position="185"/>
        <end position="207"/>
    </location>
</feature>
<dbReference type="EMBL" id="MZ334522">
    <property type="protein sequence ID" value="UBF22723.1"/>
    <property type="molecule type" value="Genomic_DNA"/>
</dbReference>
<evidence type="ECO:0000313" key="2">
    <source>
        <dbReference type="EMBL" id="UBF22723.1"/>
    </source>
</evidence>
<gene>
    <name evidence="2" type="ORF">HRTV-27_gp30</name>
</gene>